<dbReference type="InterPro" id="IPR045337">
    <property type="entry name" value="MmgE_PrpD_C"/>
</dbReference>
<proteinExistence type="inferred from homology"/>
<dbReference type="Proteomes" id="UP001310387">
    <property type="component" value="Unassembled WGS sequence"/>
</dbReference>
<dbReference type="InterPro" id="IPR045336">
    <property type="entry name" value="MmgE_PrpD_N"/>
</dbReference>
<evidence type="ECO:0000259" key="3">
    <source>
        <dbReference type="Pfam" id="PF19305"/>
    </source>
</evidence>
<dbReference type="RefSeq" id="WP_332901115.1">
    <property type="nucleotide sequence ID" value="NZ_JBAGLP010000110.1"/>
</dbReference>
<reference evidence="4" key="1">
    <citation type="journal article" date="2024" name="Antonie Van Leeuwenhoek">
        <title>Isoptericola haloaureus sp. nov., a dimorphic actinobacterium isolated from mangrove sediments of southeast India, implicating biosaline agricultural significance through nitrogen fixation and salt tolerance genes.</title>
        <authorList>
            <person name="Prathaban M."/>
            <person name="Prathiviraj R."/>
            <person name="Ravichandran M."/>
            <person name="Natarajan S.D."/>
            <person name="Sobanaa M."/>
            <person name="Hari Krishna Kumar S."/>
            <person name="Chandrasekar V."/>
            <person name="Selvin J."/>
        </authorList>
    </citation>
    <scope>NUCLEOTIDE SEQUENCE</scope>
    <source>
        <strain evidence="4">MP1014</strain>
    </source>
</reference>
<dbReference type="PANTHER" id="PTHR16943">
    <property type="entry name" value="2-METHYLCITRATE DEHYDRATASE-RELATED"/>
    <property type="match status" value="1"/>
</dbReference>
<comment type="caution">
    <text evidence="4">The sequence shown here is derived from an EMBL/GenBank/DDBJ whole genome shotgun (WGS) entry which is preliminary data.</text>
</comment>
<dbReference type="InterPro" id="IPR042188">
    <property type="entry name" value="MmgE/PrpD_sf_2"/>
</dbReference>
<dbReference type="InterPro" id="IPR005656">
    <property type="entry name" value="MmgE_PrpD"/>
</dbReference>
<dbReference type="Pfam" id="PF19305">
    <property type="entry name" value="MmgE_PrpD_C"/>
    <property type="match status" value="1"/>
</dbReference>
<dbReference type="SUPFAM" id="SSF103378">
    <property type="entry name" value="2-methylcitrate dehydratase PrpD"/>
    <property type="match status" value="1"/>
</dbReference>
<dbReference type="InterPro" id="IPR042183">
    <property type="entry name" value="MmgE/PrpD_sf_1"/>
</dbReference>
<dbReference type="InterPro" id="IPR036148">
    <property type="entry name" value="MmgE/PrpD_sf"/>
</dbReference>
<accession>A0ABU7Z4I4</accession>
<evidence type="ECO:0000313" key="5">
    <source>
        <dbReference type="Proteomes" id="UP001310387"/>
    </source>
</evidence>
<reference evidence="4" key="2">
    <citation type="submission" date="2024-02" db="EMBL/GenBank/DDBJ databases">
        <authorList>
            <person name="Prathaban M."/>
            <person name="Mythili R."/>
            <person name="Sharmila Devi N."/>
            <person name="Sobanaa M."/>
            <person name="Prathiviraj R."/>
            <person name="Selvin J."/>
        </authorList>
    </citation>
    <scope>NUCLEOTIDE SEQUENCE</scope>
    <source>
        <strain evidence="4">MP1014</strain>
    </source>
</reference>
<feature type="domain" description="MmgE/PrpD N-terminal" evidence="2">
    <location>
        <begin position="6"/>
        <end position="222"/>
    </location>
</feature>
<gene>
    <name evidence="4" type="ORF">V5O49_04135</name>
</gene>
<dbReference type="PANTHER" id="PTHR16943:SF8">
    <property type="entry name" value="2-METHYLCITRATE DEHYDRATASE"/>
    <property type="match status" value="1"/>
</dbReference>
<dbReference type="Pfam" id="PF03972">
    <property type="entry name" value="MmgE_PrpD_N"/>
    <property type="match status" value="1"/>
</dbReference>
<sequence length="446" mass="45365">MTLSGLASWAAALRLDDVTPDARTALEDVLANLLAVTAGGHGTPAMRRLVDVWDPAPGPCTLVGVPAAGVTVEAAAWLNSAAAVRTELDDGNRFAAGHPAALSLFGVLAQAEATGASGSKLLEALVVAYEVSARIGRATTLAADVHTHGTLGAPGTAAGCAVLADAGADVVERAVRTALGGLVATSWTPVLAGSDVRDTWAGTGAVAGLAAARVARAGWAAPGTGMPPAVGDLGPEQLVPVGTDLLLAHGYLKQHAACAYTHAPADAALAVRERLAAAGRDLDDVTSITVATAPAGARLAARRWSTPHGAHFSTPFAVASALVHGDVAPHRSDPLRAPAVYGVADRVELETVEPGDPGTRPARVRLTLDDGTVLEAAVDHPAGDRDLTPFDAADRRRLLTQALAAGASRVTADDVADVVRSLADAPRCDEPLARLRPRPTTRRNHP</sequence>
<comment type="similarity">
    <text evidence="1">Belongs to the PrpD family.</text>
</comment>
<organism evidence="4 5">
    <name type="scientific">Isoptericola haloaureus</name>
    <dbReference type="NCBI Taxonomy" id="1542902"/>
    <lineage>
        <taxon>Bacteria</taxon>
        <taxon>Bacillati</taxon>
        <taxon>Actinomycetota</taxon>
        <taxon>Actinomycetes</taxon>
        <taxon>Micrococcales</taxon>
        <taxon>Promicromonosporaceae</taxon>
        <taxon>Isoptericola</taxon>
    </lineage>
</organism>
<dbReference type="Gene3D" id="1.10.4100.10">
    <property type="entry name" value="2-methylcitrate dehydratase PrpD"/>
    <property type="match status" value="1"/>
</dbReference>
<evidence type="ECO:0000259" key="2">
    <source>
        <dbReference type="Pfam" id="PF03972"/>
    </source>
</evidence>
<evidence type="ECO:0000256" key="1">
    <source>
        <dbReference type="ARBA" id="ARBA00006174"/>
    </source>
</evidence>
<protein>
    <submittedName>
        <fullName evidence="4">MmgE/PrpD family protein</fullName>
    </submittedName>
</protein>
<name>A0ABU7Z4I4_9MICO</name>
<feature type="domain" description="MmgE/PrpD C-terminal" evidence="3">
    <location>
        <begin position="255"/>
        <end position="386"/>
    </location>
</feature>
<dbReference type="Gene3D" id="3.30.1330.120">
    <property type="entry name" value="2-methylcitrate dehydratase PrpD"/>
    <property type="match status" value="1"/>
</dbReference>
<dbReference type="EMBL" id="JBAGLP010000110">
    <property type="protein sequence ID" value="MEG3614308.1"/>
    <property type="molecule type" value="Genomic_DNA"/>
</dbReference>
<keyword evidence="5" id="KW-1185">Reference proteome</keyword>
<evidence type="ECO:0000313" key="4">
    <source>
        <dbReference type="EMBL" id="MEG3614308.1"/>
    </source>
</evidence>